<reference evidence="3" key="1">
    <citation type="submission" date="2025-08" db="UniProtKB">
        <authorList>
            <consortium name="RefSeq"/>
        </authorList>
    </citation>
    <scope>IDENTIFICATION</scope>
    <source>
        <tissue evidence="3">Tentacle</tissue>
    </source>
</reference>
<dbReference type="RefSeq" id="XP_031551142.1">
    <property type="nucleotide sequence ID" value="XM_031695282.1"/>
</dbReference>
<dbReference type="InParanoid" id="A0A6P8HEU7"/>
<feature type="region of interest" description="Disordered" evidence="1">
    <location>
        <begin position="51"/>
        <end position="104"/>
    </location>
</feature>
<organism evidence="2 3">
    <name type="scientific">Actinia tenebrosa</name>
    <name type="common">Australian red waratah sea anemone</name>
    <dbReference type="NCBI Taxonomy" id="6105"/>
    <lineage>
        <taxon>Eukaryota</taxon>
        <taxon>Metazoa</taxon>
        <taxon>Cnidaria</taxon>
        <taxon>Anthozoa</taxon>
        <taxon>Hexacorallia</taxon>
        <taxon>Actiniaria</taxon>
        <taxon>Actiniidae</taxon>
        <taxon>Actinia</taxon>
    </lineage>
</organism>
<evidence type="ECO:0000313" key="2">
    <source>
        <dbReference type="Proteomes" id="UP000515163"/>
    </source>
</evidence>
<dbReference type="SUPFAM" id="SSF56204">
    <property type="entry name" value="Hect, E3 ligase catalytic domain"/>
    <property type="match status" value="1"/>
</dbReference>
<dbReference type="InterPro" id="IPR035983">
    <property type="entry name" value="Hect_E3_ubiquitin_ligase"/>
</dbReference>
<sequence>IDIEDDHLDDGELQQMIEFADSVSVQQSITEAAQSTNGLSAPQPTVLTSSISTSSISIVEPPSSSSTSNEQPTQSPSNQSVPHPSLLSLPSTSQEGYEEANISNTHSSWSMPRVICEKCSCTFPLGEQCIRCIQNEELEASLAKDASPPSEPEEEHYAEPDVVQLRNFRLARLMDVEDDSAVHEHSNHPRYEILSDPPEVLEPTPEVLKVHRISIKADLIKGFKDPGILNRQIGFKIINERGDLEAGIGVGIAREVYTLFWNEFSISMTIGERERVPFIRHDHFIEEWEAIGRILVKGYASVSYFPTFFSKAFFCFCLFGKEVTDNLFICSFKRYLSQLEEDLVESVLRNNDLPGEEEEFQDFLERFNCRSHVKKENVIRVLLEIAKQELVQKPHLMVAAWQPILQQGLKPYKQFQSIEAVLEQYETLKPTPKKILDSLLCSPTTDTEREVFKFLQQFIRGLDTTKLVQFLRFTTAMDVMGGQKLQIAFVRTEGFSSTPVAHTCSPLLEIPSTYNNFVELREEFTNILNRNNWEMDIM</sequence>
<feature type="non-terminal residue" evidence="3">
    <location>
        <position position="1"/>
    </location>
</feature>
<dbReference type="AlphaFoldDB" id="A0A6P8HEU7"/>
<dbReference type="Proteomes" id="UP000515163">
    <property type="component" value="Unplaced"/>
</dbReference>
<protein>
    <submittedName>
        <fullName evidence="3">Uncharacterized protein LOC116288485</fullName>
    </submittedName>
</protein>
<name>A0A6P8HEU7_ACTTE</name>
<dbReference type="Gene3D" id="3.30.2410.10">
    <property type="entry name" value="Hect, E3 ligase catalytic domain"/>
    <property type="match status" value="1"/>
</dbReference>
<dbReference type="GO" id="GO:0004842">
    <property type="term" value="F:ubiquitin-protein transferase activity"/>
    <property type="evidence" value="ECO:0007669"/>
    <property type="project" value="InterPro"/>
</dbReference>
<gene>
    <name evidence="3" type="primary">LOC116288485</name>
</gene>
<keyword evidence="2" id="KW-1185">Reference proteome</keyword>
<dbReference type="KEGG" id="aten:116288485"/>
<dbReference type="OrthoDB" id="5983788at2759"/>
<dbReference type="GeneID" id="116288485"/>
<feature type="compositionally biased region" description="Low complexity" evidence="1">
    <location>
        <begin position="51"/>
        <end position="93"/>
    </location>
</feature>
<evidence type="ECO:0000313" key="3">
    <source>
        <dbReference type="RefSeq" id="XP_031551142.1"/>
    </source>
</evidence>
<proteinExistence type="predicted"/>
<evidence type="ECO:0000256" key="1">
    <source>
        <dbReference type="SAM" id="MobiDB-lite"/>
    </source>
</evidence>
<accession>A0A6P8HEU7</accession>